<dbReference type="AlphaFoldDB" id="A0A448YW79"/>
<proteinExistence type="predicted"/>
<reference evidence="2 3" key="1">
    <citation type="submission" date="2019-01" db="EMBL/GenBank/DDBJ databases">
        <authorList>
            <person name="Ferrante I. M."/>
        </authorList>
    </citation>
    <scope>NUCLEOTIDE SEQUENCE [LARGE SCALE GENOMIC DNA]</scope>
    <source>
        <strain evidence="2 3">B856</strain>
    </source>
</reference>
<dbReference type="EMBL" id="CAACVS010000018">
    <property type="protein sequence ID" value="VEU34077.1"/>
    <property type="molecule type" value="Genomic_DNA"/>
</dbReference>
<evidence type="ECO:0000313" key="3">
    <source>
        <dbReference type="Proteomes" id="UP000291116"/>
    </source>
</evidence>
<feature type="region of interest" description="Disordered" evidence="1">
    <location>
        <begin position="1"/>
        <end position="29"/>
    </location>
</feature>
<sequence length="207" mass="22578">MNQHRRNLRKVRESVSGDGGSGHHTTNGDHCQTSILQFSELVFLELLGILWFQTQRIKSVVTRGTVVFVHVGQSGESAGLDEGDPSEDLDHGSIGQGIVCIDDIGDGVEAELLTRNSDEFGNNETDGCQHGSTSVLQFGLTVPWDPFGRALFFDMKAKSKRQLKGSSRDKRKYRHTLLTPQKSKGSQLAEVCWIPAKGMGSGPSPPT</sequence>
<organism evidence="2 3">
    <name type="scientific">Pseudo-nitzschia multistriata</name>
    <dbReference type="NCBI Taxonomy" id="183589"/>
    <lineage>
        <taxon>Eukaryota</taxon>
        <taxon>Sar</taxon>
        <taxon>Stramenopiles</taxon>
        <taxon>Ochrophyta</taxon>
        <taxon>Bacillariophyta</taxon>
        <taxon>Bacillariophyceae</taxon>
        <taxon>Bacillariophycidae</taxon>
        <taxon>Bacillariales</taxon>
        <taxon>Bacillariaceae</taxon>
        <taxon>Pseudo-nitzschia</taxon>
    </lineage>
</organism>
<protein>
    <submittedName>
        <fullName evidence="2">Uncharacterized protein</fullName>
    </submittedName>
</protein>
<keyword evidence="3" id="KW-1185">Reference proteome</keyword>
<dbReference type="Proteomes" id="UP000291116">
    <property type="component" value="Unassembled WGS sequence"/>
</dbReference>
<evidence type="ECO:0000313" key="2">
    <source>
        <dbReference type="EMBL" id="VEU34077.1"/>
    </source>
</evidence>
<name>A0A448YW79_9STRA</name>
<evidence type="ECO:0000256" key="1">
    <source>
        <dbReference type="SAM" id="MobiDB-lite"/>
    </source>
</evidence>
<gene>
    <name evidence="2" type="ORF">PSNMU_V1.4_AUG-EV-PASAV3_0007700</name>
</gene>
<accession>A0A448YW79</accession>